<dbReference type="GO" id="GO:0047527">
    <property type="term" value="F:2,3-dihydroxybenzoate-serine ligase activity"/>
    <property type="evidence" value="ECO:0007669"/>
    <property type="project" value="TreeGrafter"/>
</dbReference>
<proteinExistence type="predicted"/>
<dbReference type="InterPro" id="IPR036736">
    <property type="entry name" value="ACP-like_sf"/>
</dbReference>
<comment type="cofactor">
    <cofactor evidence="1">
        <name>pantetheine 4'-phosphate</name>
        <dbReference type="ChEBI" id="CHEBI:47942"/>
    </cofactor>
</comment>
<dbReference type="EMBL" id="SAUN01000001">
    <property type="protein sequence ID" value="RVX39029.1"/>
    <property type="molecule type" value="Genomic_DNA"/>
</dbReference>
<dbReference type="InterPro" id="IPR023213">
    <property type="entry name" value="CAT-like_dom_sf"/>
</dbReference>
<dbReference type="PROSITE" id="PS50075">
    <property type="entry name" value="CARRIER"/>
    <property type="match status" value="1"/>
</dbReference>
<sequence length="501" mass="54317">MTGSWPASPAQQGMWLTERAGVAGRAFHMPLAVWLDGPLDVTALGEACEEVARRHPVLGGVLAEDGGELRVVPHAVPPMREGGDLQEELAGPVDPVEGPAARFTLIREDAKRHVLLFQAHHAVFDGESKDILLRDLAAWYGGAAPAPLAATYPEVAIEQQVRLADALPDARRYWQDRWQDQRELRLPGLTGVSVAAAPGSALDFVVEDLGGLAERLEVTRFEAVLAAFVALLHAYGNARPAVGVDLSTRTERSRDHVGTFVNELPVIGAPEGDTFGEFARNLRGDLRRLYRHREVPLARAVDGIGPRAALTPVSLSYRRRPETSPLFPGLGTSVEWMMFNGWVRNTLHLQVVDDQAGTAARLQYNPALLDRTGAERIREHLVMLLTAVAADPEAPLDRLPLPGPVPAASAVTAAAVTVKDGPVDADLVREIQAIFAKELELDEVEPDEDLFDLGGHSLTITQIMARTQERLGVELSFEVFIDDATAMGIAAEVARLREQAC</sequence>
<dbReference type="GO" id="GO:0009239">
    <property type="term" value="P:enterobactin biosynthetic process"/>
    <property type="evidence" value="ECO:0007669"/>
    <property type="project" value="TreeGrafter"/>
</dbReference>
<name>A0A438LZQ9_9ACTN</name>
<evidence type="ECO:0000313" key="3">
    <source>
        <dbReference type="EMBL" id="RVX39029.1"/>
    </source>
</evidence>
<dbReference type="SUPFAM" id="SSF47336">
    <property type="entry name" value="ACP-like"/>
    <property type="match status" value="1"/>
</dbReference>
<dbReference type="OrthoDB" id="2472181at2"/>
<reference evidence="3 4" key="1">
    <citation type="submission" date="2019-01" db="EMBL/GenBank/DDBJ databases">
        <title>Sequencing the genomes of 1000 actinobacteria strains.</title>
        <authorList>
            <person name="Klenk H.-P."/>
        </authorList>
    </citation>
    <scope>NUCLEOTIDE SEQUENCE [LARGE SCALE GENOMIC DNA]</scope>
    <source>
        <strain evidence="3 4">DSM 43925</strain>
    </source>
</reference>
<comment type="caution">
    <text evidence="3">The sequence shown here is derived from an EMBL/GenBank/DDBJ whole genome shotgun (WGS) entry which is preliminary data.</text>
</comment>
<keyword evidence="4" id="KW-1185">Reference proteome</keyword>
<dbReference type="AlphaFoldDB" id="A0A438LZQ9"/>
<dbReference type="GO" id="GO:0008610">
    <property type="term" value="P:lipid biosynthetic process"/>
    <property type="evidence" value="ECO:0007669"/>
    <property type="project" value="UniProtKB-ARBA"/>
</dbReference>
<dbReference type="GO" id="GO:0005829">
    <property type="term" value="C:cytosol"/>
    <property type="evidence" value="ECO:0007669"/>
    <property type="project" value="TreeGrafter"/>
</dbReference>
<dbReference type="RefSeq" id="WP_127931579.1">
    <property type="nucleotide sequence ID" value="NZ_SAUN01000001.1"/>
</dbReference>
<organism evidence="3 4">
    <name type="scientific">Nonomuraea polychroma</name>
    <dbReference type="NCBI Taxonomy" id="46176"/>
    <lineage>
        <taxon>Bacteria</taxon>
        <taxon>Bacillati</taxon>
        <taxon>Actinomycetota</taxon>
        <taxon>Actinomycetes</taxon>
        <taxon>Streptosporangiales</taxon>
        <taxon>Streptosporangiaceae</taxon>
        <taxon>Nonomuraea</taxon>
    </lineage>
</organism>
<dbReference type="Pfam" id="PF00668">
    <property type="entry name" value="Condensation"/>
    <property type="match status" value="1"/>
</dbReference>
<dbReference type="Gene3D" id="3.30.559.30">
    <property type="entry name" value="Nonribosomal peptide synthetase, condensation domain"/>
    <property type="match status" value="1"/>
</dbReference>
<dbReference type="GO" id="GO:0009366">
    <property type="term" value="C:enterobactin synthetase complex"/>
    <property type="evidence" value="ECO:0007669"/>
    <property type="project" value="TreeGrafter"/>
</dbReference>
<evidence type="ECO:0000259" key="2">
    <source>
        <dbReference type="PROSITE" id="PS50075"/>
    </source>
</evidence>
<dbReference type="GO" id="GO:0031177">
    <property type="term" value="F:phosphopantetheine binding"/>
    <property type="evidence" value="ECO:0007669"/>
    <property type="project" value="TreeGrafter"/>
</dbReference>
<dbReference type="PANTHER" id="PTHR45527:SF1">
    <property type="entry name" value="FATTY ACID SYNTHASE"/>
    <property type="match status" value="1"/>
</dbReference>
<protein>
    <submittedName>
        <fullName evidence="3">Condensation domain-containing protein</fullName>
    </submittedName>
</protein>
<dbReference type="Proteomes" id="UP000284824">
    <property type="component" value="Unassembled WGS sequence"/>
</dbReference>
<feature type="domain" description="Carrier" evidence="2">
    <location>
        <begin position="422"/>
        <end position="497"/>
    </location>
</feature>
<dbReference type="Gene3D" id="3.30.559.10">
    <property type="entry name" value="Chloramphenicol acetyltransferase-like domain"/>
    <property type="match status" value="1"/>
</dbReference>
<accession>A0A438LZQ9</accession>
<gene>
    <name evidence="3" type="ORF">EDD27_1361</name>
</gene>
<evidence type="ECO:0000313" key="4">
    <source>
        <dbReference type="Proteomes" id="UP000284824"/>
    </source>
</evidence>
<dbReference type="Gene3D" id="1.10.1200.10">
    <property type="entry name" value="ACP-like"/>
    <property type="match status" value="1"/>
</dbReference>
<dbReference type="SUPFAM" id="SSF52777">
    <property type="entry name" value="CoA-dependent acyltransferases"/>
    <property type="match status" value="2"/>
</dbReference>
<dbReference type="Pfam" id="PF00550">
    <property type="entry name" value="PP-binding"/>
    <property type="match status" value="1"/>
</dbReference>
<dbReference type="GO" id="GO:0043041">
    <property type="term" value="P:amino acid activation for nonribosomal peptide biosynthetic process"/>
    <property type="evidence" value="ECO:0007669"/>
    <property type="project" value="TreeGrafter"/>
</dbReference>
<dbReference type="InterPro" id="IPR009081">
    <property type="entry name" value="PP-bd_ACP"/>
</dbReference>
<dbReference type="PANTHER" id="PTHR45527">
    <property type="entry name" value="NONRIBOSOMAL PEPTIDE SYNTHETASE"/>
    <property type="match status" value="1"/>
</dbReference>
<dbReference type="InterPro" id="IPR001242">
    <property type="entry name" value="Condensation_dom"/>
</dbReference>
<evidence type="ECO:0000256" key="1">
    <source>
        <dbReference type="ARBA" id="ARBA00001957"/>
    </source>
</evidence>